<sequence length="171" mass="18531">MSENPTIASVGLEDSQSSREPGALRNVPRDSTAASRTFRHVPLHIKVYLPPGCPASNFSEILSFVDAEETINCGNGDDVFGNDLRMTVVLVVVMVVEVMVVGHGGGGHIVPPPSLAPILLPSGHIITTSLGKSGRHLACCLSVDHRYTSTSPPFLQHEHHFCQHRYRHHPC</sequence>
<dbReference type="AlphaFoldDB" id="A0A5B7F4V9"/>
<reference evidence="2 3" key="1">
    <citation type="submission" date="2019-05" db="EMBL/GenBank/DDBJ databases">
        <title>Another draft genome of Portunus trituberculatus and its Hox gene families provides insights of decapod evolution.</title>
        <authorList>
            <person name="Jeong J.-H."/>
            <person name="Song I."/>
            <person name="Kim S."/>
            <person name="Choi T."/>
            <person name="Kim D."/>
            <person name="Ryu S."/>
            <person name="Kim W."/>
        </authorList>
    </citation>
    <scope>NUCLEOTIDE SEQUENCE [LARGE SCALE GENOMIC DNA]</scope>
    <source>
        <tissue evidence="2">Muscle</tissue>
    </source>
</reference>
<proteinExistence type="predicted"/>
<accession>A0A5B7F4V9</accession>
<name>A0A5B7F4V9_PORTR</name>
<gene>
    <name evidence="2" type="ORF">E2C01_036102</name>
</gene>
<protein>
    <submittedName>
        <fullName evidence="2">Uncharacterized protein</fullName>
    </submittedName>
</protein>
<dbReference type="Proteomes" id="UP000324222">
    <property type="component" value="Unassembled WGS sequence"/>
</dbReference>
<evidence type="ECO:0000256" key="1">
    <source>
        <dbReference type="SAM" id="MobiDB-lite"/>
    </source>
</evidence>
<keyword evidence="3" id="KW-1185">Reference proteome</keyword>
<feature type="region of interest" description="Disordered" evidence="1">
    <location>
        <begin position="1"/>
        <end position="31"/>
    </location>
</feature>
<comment type="caution">
    <text evidence="2">The sequence shown here is derived from an EMBL/GenBank/DDBJ whole genome shotgun (WGS) entry which is preliminary data.</text>
</comment>
<evidence type="ECO:0000313" key="3">
    <source>
        <dbReference type="Proteomes" id="UP000324222"/>
    </source>
</evidence>
<organism evidence="2 3">
    <name type="scientific">Portunus trituberculatus</name>
    <name type="common">Swimming crab</name>
    <name type="synonym">Neptunus trituberculatus</name>
    <dbReference type="NCBI Taxonomy" id="210409"/>
    <lineage>
        <taxon>Eukaryota</taxon>
        <taxon>Metazoa</taxon>
        <taxon>Ecdysozoa</taxon>
        <taxon>Arthropoda</taxon>
        <taxon>Crustacea</taxon>
        <taxon>Multicrustacea</taxon>
        <taxon>Malacostraca</taxon>
        <taxon>Eumalacostraca</taxon>
        <taxon>Eucarida</taxon>
        <taxon>Decapoda</taxon>
        <taxon>Pleocyemata</taxon>
        <taxon>Brachyura</taxon>
        <taxon>Eubrachyura</taxon>
        <taxon>Portunoidea</taxon>
        <taxon>Portunidae</taxon>
        <taxon>Portuninae</taxon>
        <taxon>Portunus</taxon>
    </lineage>
</organism>
<dbReference type="EMBL" id="VSRR010005452">
    <property type="protein sequence ID" value="MPC42480.1"/>
    <property type="molecule type" value="Genomic_DNA"/>
</dbReference>
<evidence type="ECO:0000313" key="2">
    <source>
        <dbReference type="EMBL" id="MPC42480.1"/>
    </source>
</evidence>